<sequence length="24" mass="2732">MRLSPCFIQCCDTSHSVAHHGCIW</sequence>
<protein>
    <submittedName>
        <fullName evidence="1">Uncharacterized protein</fullName>
    </submittedName>
</protein>
<keyword evidence="2" id="KW-1185">Reference proteome</keyword>
<gene>
    <name evidence="1" type="ORF">E2C01_089561</name>
</gene>
<evidence type="ECO:0000313" key="1">
    <source>
        <dbReference type="EMBL" id="MPC94394.1"/>
    </source>
</evidence>
<dbReference type="AlphaFoldDB" id="A0A5B7JPX2"/>
<organism evidence="1 2">
    <name type="scientific">Portunus trituberculatus</name>
    <name type="common">Swimming crab</name>
    <name type="synonym">Neptunus trituberculatus</name>
    <dbReference type="NCBI Taxonomy" id="210409"/>
    <lineage>
        <taxon>Eukaryota</taxon>
        <taxon>Metazoa</taxon>
        <taxon>Ecdysozoa</taxon>
        <taxon>Arthropoda</taxon>
        <taxon>Crustacea</taxon>
        <taxon>Multicrustacea</taxon>
        <taxon>Malacostraca</taxon>
        <taxon>Eumalacostraca</taxon>
        <taxon>Eucarida</taxon>
        <taxon>Decapoda</taxon>
        <taxon>Pleocyemata</taxon>
        <taxon>Brachyura</taxon>
        <taxon>Eubrachyura</taxon>
        <taxon>Portunoidea</taxon>
        <taxon>Portunidae</taxon>
        <taxon>Portuninae</taxon>
        <taxon>Portunus</taxon>
    </lineage>
</organism>
<name>A0A5B7JPX2_PORTR</name>
<dbReference type="Proteomes" id="UP000324222">
    <property type="component" value="Unassembled WGS sequence"/>
</dbReference>
<proteinExistence type="predicted"/>
<evidence type="ECO:0000313" key="2">
    <source>
        <dbReference type="Proteomes" id="UP000324222"/>
    </source>
</evidence>
<reference evidence="1 2" key="1">
    <citation type="submission" date="2019-05" db="EMBL/GenBank/DDBJ databases">
        <title>Another draft genome of Portunus trituberculatus and its Hox gene families provides insights of decapod evolution.</title>
        <authorList>
            <person name="Jeong J.-H."/>
            <person name="Song I."/>
            <person name="Kim S."/>
            <person name="Choi T."/>
            <person name="Kim D."/>
            <person name="Ryu S."/>
            <person name="Kim W."/>
        </authorList>
    </citation>
    <scope>NUCLEOTIDE SEQUENCE [LARGE SCALE GENOMIC DNA]</scope>
    <source>
        <tissue evidence="1">Muscle</tissue>
    </source>
</reference>
<comment type="caution">
    <text evidence="1">The sequence shown here is derived from an EMBL/GenBank/DDBJ whole genome shotgun (WGS) entry which is preliminary data.</text>
</comment>
<dbReference type="EMBL" id="VSRR010098337">
    <property type="protein sequence ID" value="MPC94394.1"/>
    <property type="molecule type" value="Genomic_DNA"/>
</dbReference>
<accession>A0A5B7JPX2</accession>